<sequence length="337" mass="38758">MPDSVPGLANSSDRGDLEIPPEVLYHIIAMTCGEYVDTVIMEEPVHPQIGQADDAEPPADVEPDTSEQNPVISLSRTSHQIREITLAVMSRGMTIPRQPDGRLSVKPWTMIERLRRCLWQSPTEDVKVEPTEMELSSPLCVCYYYLGVSLRLLRSVRLTLIAHDERAQHLAAKTTEEMRIQSLNLEFPEFSARARFRFWRHNFGLVMQNLSFSRPDKTGEPYKEVVRKIQDNLWSMMNLCTSSINALKSPGYENYKDENGRILDYEIFEVTQKFLWSSRTRTDTPHQIAGYRVLEEEMDELKDCLTPEDLQKCKSMAQDVRTAWAQMYPEILTPQAA</sequence>
<comment type="caution">
    <text evidence="2">The sequence shown here is derived from an EMBL/GenBank/DDBJ whole genome shotgun (WGS) entry which is preliminary data.</text>
</comment>
<accession>A0AAD5V989</accession>
<gene>
    <name evidence="2" type="ORF">NLI96_g3287</name>
</gene>
<proteinExistence type="predicted"/>
<dbReference type="Proteomes" id="UP001212997">
    <property type="component" value="Unassembled WGS sequence"/>
</dbReference>
<feature type="compositionally biased region" description="Acidic residues" evidence="1">
    <location>
        <begin position="53"/>
        <end position="65"/>
    </location>
</feature>
<evidence type="ECO:0000313" key="3">
    <source>
        <dbReference type="Proteomes" id="UP001212997"/>
    </source>
</evidence>
<reference evidence="2" key="1">
    <citation type="submission" date="2022-07" db="EMBL/GenBank/DDBJ databases">
        <title>Genome Sequence of Physisporinus lineatus.</title>
        <authorList>
            <person name="Buettner E."/>
        </authorList>
    </citation>
    <scope>NUCLEOTIDE SEQUENCE</scope>
    <source>
        <strain evidence="2">VT162</strain>
    </source>
</reference>
<name>A0AAD5V989_9APHY</name>
<organism evidence="2 3">
    <name type="scientific">Meripilus lineatus</name>
    <dbReference type="NCBI Taxonomy" id="2056292"/>
    <lineage>
        <taxon>Eukaryota</taxon>
        <taxon>Fungi</taxon>
        <taxon>Dikarya</taxon>
        <taxon>Basidiomycota</taxon>
        <taxon>Agaricomycotina</taxon>
        <taxon>Agaricomycetes</taxon>
        <taxon>Polyporales</taxon>
        <taxon>Meripilaceae</taxon>
        <taxon>Meripilus</taxon>
    </lineage>
</organism>
<feature type="region of interest" description="Disordered" evidence="1">
    <location>
        <begin position="49"/>
        <end position="69"/>
    </location>
</feature>
<dbReference type="EMBL" id="JANAWD010000082">
    <property type="protein sequence ID" value="KAJ3487799.1"/>
    <property type="molecule type" value="Genomic_DNA"/>
</dbReference>
<dbReference type="AlphaFoldDB" id="A0AAD5V989"/>
<protein>
    <submittedName>
        <fullName evidence="2">Uncharacterized protein</fullName>
    </submittedName>
</protein>
<evidence type="ECO:0000256" key="1">
    <source>
        <dbReference type="SAM" id="MobiDB-lite"/>
    </source>
</evidence>
<keyword evidence="3" id="KW-1185">Reference proteome</keyword>
<evidence type="ECO:0000313" key="2">
    <source>
        <dbReference type="EMBL" id="KAJ3487799.1"/>
    </source>
</evidence>